<dbReference type="InterPro" id="IPR050528">
    <property type="entry name" value="L-type_Lectin-RKs"/>
</dbReference>
<dbReference type="AlphaFoldDB" id="A0A1W0W797"/>
<feature type="domain" description="Protein kinase" evidence="7">
    <location>
        <begin position="363"/>
        <end position="649"/>
    </location>
</feature>
<dbReference type="CDD" id="cd14066">
    <property type="entry name" value="STKc_IRAK"/>
    <property type="match status" value="1"/>
</dbReference>
<dbReference type="PROSITE" id="PS00108">
    <property type="entry name" value="PROTEIN_KINASE_ST"/>
    <property type="match status" value="1"/>
</dbReference>
<dbReference type="PANTHER" id="PTHR27007">
    <property type="match status" value="1"/>
</dbReference>
<keyword evidence="3" id="KW-0418">Kinase</keyword>
<keyword evidence="6" id="KW-1133">Transmembrane helix</keyword>
<reference evidence="8 9" key="1">
    <citation type="journal article" date="2009" name="Nature">
        <title>The Sorghum bicolor genome and the diversification of grasses.</title>
        <authorList>
            <person name="Paterson A.H."/>
            <person name="Bowers J.E."/>
            <person name="Bruggmann R."/>
            <person name="Dubchak I."/>
            <person name="Grimwood J."/>
            <person name="Gundlach H."/>
            <person name="Haberer G."/>
            <person name="Hellsten U."/>
            <person name="Mitros T."/>
            <person name="Poliakov A."/>
            <person name="Schmutz J."/>
            <person name="Spannagl M."/>
            <person name="Tang H."/>
            <person name="Wang X."/>
            <person name="Wicker T."/>
            <person name="Bharti A.K."/>
            <person name="Chapman J."/>
            <person name="Feltus F.A."/>
            <person name="Gowik U."/>
            <person name="Grigoriev I.V."/>
            <person name="Lyons E."/>
            <person name="Maher C.A."/>
            <person name="Martis M."/>
            <person name="Narechania A."/>
            <person name="Otillar R.P."/>
            <person name="Penning B.W."/>
            <person name="Salamov A.A."/>
            <person name="Wang Y."/>
            <person name="Zhang L."/>
            <person name="Carpita N.C."/>
            <person name="Freeling M."/>
            <person name="Gingle A.R."/>
            <person name="Hash C.T."/>
            <person name="Keller B."/>
            <person name="Klein P."/>
            <person name="Kresovich S."/>
            <person name="McCann M.C."/>
            <person name="Ming R."/>
            <person name="Peterson D.G."/>
            <person name="Mehboob-ur-Rahman"/>
            <person name="Ware D."/>
            <person name="Westhoff P."/>
            <person name="Mayer K.F."/>
            <person name="Messing J."/>
            <person name="Rokhsar D.S."/>
        </authorList>
    </citation>
    <scope>NUCLEOTIDE SEQUENCE [LARGE SCALE GENOMIC DNA]</scope>
    <source>
        <strain evidence="9">cv. BTx623</strain>
    </source>
</reference>
<name>A0A1W0W797_SORBI</name>
<dbReference type="Gramene" id="OQU90274">
    <property type="protein sequence ID" value="OQU90274"/>
    <property type="gene ID" value="SORBI_3002G377400"/>
</dbReference>
<dbReference type="EMBL" id="CM000761">
    <property type="protein sequence ID" value="OQU90274.1"/>
    <property type="molecule type" value="Genomic_DNA"/>
</dbReference>
<keyword evidence="1" id="KW-0808">Transferase</keyword>
<feature type="transmembrane region" description="Helical" evidence="6">
    <location>
        <begin position="301"/>
        <end position="323"/>
    </location>
</feature>
<evidence type="ECO:0000313" key="9">
    <source>
        <dbReference type="Proteomes" id="UP000000768"/>
    </source>
</evidence>
<dbReference type="FunFam" id="1.10.510.10:FF:000444">
    <property type="entry name" value="probable L-type lectin-domain containing receptor kinase S.5"/>
    <property type="match status" value="1"/>
</dbReference>
<keyword evidence="4 5" id="KW-0067">ATP-binding</keyword>
<dbReference type="eggNOG" id="ENOG502QT06">
    <property type="taxonomic scope" value="Eukaryota"/>
</dbReference>
<evidence type="ECO:0000313" key="8">
    <source>
        <dbReference type="EMBL" id="OQU90274.1"/>
    </source>
</evidence>
<keyword evidence="9" id="KW-1185">Reference proteome</keyword>
<evidence type="ECO:0000259" key="7">
    <source>
        <dbReference type="PROSITE" id="PS50011"/>
    </source>
</evidence>
<dbReference type="FunFam" id="3.30.200.20:FF:000921">
    <property type="entry name" value="Os02g0156000 protein"/>
    <property type="match status" value="1"/>
</dbReference>
<accession>A0A1W0W797</accession>
<dbReference type="InterPro" id="IPR008271">
    <property type="entry name" value="Ser/Thr_kinase_AS"/>
</dbReference>
<evidence type="ECO:0000256" key="5">
    <source>
        <dbReference type="PROSITE-ProRule" id="PRU10141"/>
    </source>
</evidence>
<dbReference type="SUPFAM" id="SSF56112">
    <property type="entry name" value="Protein kinase-like (PK-like)"/>
    <property type="match status" value="1"/>
</dbReference>
<sequence length="703" mass="77997">MFAFTSMGGQIDHEINRQGGVPYVLRLKLGLSPVQWFFTIFLIAICFNAKPCTCSSSSDQDQRARYTWNTTFQQMNQGLLFHRDNESVTLQPGSLGYYMGNSSQLGFNLTDPGWFVIPKWFDPWKMSSGDDRIDLQEASFSIVFTLSVVSTTITPLLFDILPRLEPSPTDAGGFRPFSYKPVKIEALDSTTFHSGRTIRVTTEFQLPQEDDPNPARYSVRINYDHDAHNLSVYLVHDADAGTDVPTAAATMQLDAGDSLTPDALLFAISSSMGQLLQLHTWNFTIDVPVTEQSQGPNTATIVSSVVGSAAATAAIAAVVYFYLNSKYRRWKKDLDKLAKTMQSLPGVPMQVDFADIKKATNNFHETMRLGQGGFGTVYRCKLPAPKKGELIEVAVKKFTRADNRGYEDFLAEVSIINRLRHKNIVPLVGWSYNKGEPILIYEYMPNGSLDQHLFRRSGDEQRQAICMSQWGTRYNLVKDIATGLQYVHHEYEPMVLHRDIKASNIMIDFNFQGRLGDFGLACILANGKDSYTDYGAPGTLGFRAPEYVYNGKATRKTDIFAFGVLVLEIVTGKRAVGKDVQFGHVTDWVWKLHAEGNLLAAVDVVLTATSEFDADEAIQLLQLGMACSSPNPSDRPSMTDAVQIISKSVPPPDIPLSKPPLVWPPEGWGNPSSTSDYSTLSTSNFNTTSTFMVEMTAGTEHTS</sequence>
<dbReference type="GO" id="GO:0005524">
    <property type="term" value="F:ATP binding"/>
    <property type="evidence" value="ECO:0007669"/>
    <property type="project" value="UniProtKB-UniRule"/>
</dbReference>
<keyword evidence="6" id="KW-0472">Membrane</keyword>
<dbReference type="PROSITE" id="PS00107">
    <property type="entry name" value="PROTEIN_KINASE_ATP"/>
    <property type="match status" value="1"/>
</dbReference>
<dbReference type="Gene3D" id="1.10.510.10">
    <property type="entry name" value="Transferase(Phosphotransferase) domain 1"/>
    <property type="match status" value="1"/>
</dbReference>
<dbReference type="Proteomes" id="UP000000768">
    <property type="component" value="Chromosome 2"/>
</dbReference>
<evidence type="ECO:0000256" key="4">
    <source>
        <dbReference type="ARBA" id="ARBA00022840"/>
    </source>
</evidence>
<proteinExistence type="predicted"/>
<dbReference type="FunCoup" id="A0A1W0W797">
    <property type="interactions" value="104"/>
</dbReference>
<dbReference type="Pfam" id="PF00069">
    <property type="entry name" value="Pkinase"/>
    <property type="match status" value="1"/>
</dbReference>
<protein>
    <recommendedName>
        <fullName evidence="7">Protein kinase domain-containing protein</fullName>
    </recommendedName>
</protein>
<dbReference type="SMART" id="SM00220">
    <property type="entry name" value="S_TKc"/>
    <property type="match status" value="1"/>
</dbReference>
<dbReference type="InterPro" id="IPR017441">
    <property type="entry name" value="Protein_kinase_ATP_BS"/>
</dbReference>
<dbReference type="Gene3D" id="3.30.200.20">
    <property type="entry name" value="Phosphorylase Kinase, domain 1"/>
    <property type="match status" value="1"/>
</dbReference>
<dbReference type="InterPro" id="IPR011009">
    <property type="entry name" value="Kinase-like_dom_sf"/>
</dbReference>
<organism evidence="8 9">
    <name type="scientific">Sorghum bicolor</name>
    <name type="common">Sorghum</name>
    <name type="synonym">Sorghum vulgare</name>
    <dbReference type="NCBI Taxonomy" id="4558"/>
    <lineage>
        <taxon>Eukaryota</taxon>
        <taxon>Viridiplantae</taxon>
        <taxon>Streptophyta</taxon>
        <taxon>Embryophyta</taxon>
        <taxon>Tracheophyta</taxon>
        <taxon>Spermatophyta</taxon>
        <taxon>Magnoliopsida</taxon>
        <taxon>Liliopsida</taxon>
        <taxon>Poales</taxon>
        <taxon>Poaceae</taxon>
        <taxon>PACMAD clade</taxon>
        <taxon>Panicoideae</taxon>
        <taxon>Andropogonodae</taxon>
        <taxon>Andropogoneae</taxon>
        <taxon>Sorghinae</taxon>
        <taxon>Sorghum</taxon>
    </lineage>
</organism>
<dbReference type="InParanoid" id="A0A1W0W797"/>
<keyword evidence="2 5" id="KW-0547">Nucleotide-binding</keyword>
<dbReference type="STRING" id="4558.A0A1W0W797"/>
<reference evidence="9" key="2">
    <citation type="journal article" date="2018" name="Plant J.">
        <title>The Sorghum bicolor reference genome: improved assembly, gene annotations, a transcriptome atlas, and signatures of genome organization.</title>
        <authorList>
            <person name="McCormick R.F."/>
            <person name="Truong S.K."/>
            <person name="Sreedasyam A."/>
            <person name="Jenkins J."/>
            <person name="Shu S."/>
            <person name="Sims D."/>
            <person name="Kennedy M."/>
            <person name="Amirebrahimi M."/>
            <person name="Weers B.D."/>
            <person name="McKinley B."/>
            <person name="Mattison A."/>
            <person name="Morishige D.T."/>
            <person name="Grimwood J."/>
            <person name="Schmutz J."/>
            <person name="Mullet J.E."/>
        </authorList>
    </citation>
    <scope>NUCLEOTIDE SEQUENCE [LARGE SCALE GENOMIC DNA]</scope>
    <source>
        <strain evidence="9">cv. BTx623</strain>
    </source>
</reference>
<dbReference type="OMA" id="DHEINRQ"/>
<evidence type="ECO:0000256" key="6">
    <source>
        <dbReference type="SAM" id="Phobius"/>
    </source>
</evidence>
<evidence type="ECO:0000256" key="1">
    <source>
        <dbReference type="ARBA" id="ARBA00022679"/>
    </source>
</evidence>
<gene>
    <name evidence="8" type="ORF">SORBI_3002G377400</name>
</gene>
<feature type="binding site" evidence="5">
    <location>
        <position position="397"/>
    </location>
    <ligand>
        <name>ATP</name>
        <dbReference type="ChEBI" id="CHEBI:30616"/>
    </ligand>
</feature>
<evidence type="ECO:0000256" key="3">
    <source>
        <dbReference type="ARBA" id="ARBA00022777"/>
    </source>
</evidence>
<dbReference type="Gene3D" id="2.60.120.200">
    <property type="match status" value="1"/>
</dbReference>
<dbReference type="InterPro" id="IPR000719">
    <property type="entry name" value="Prot_kinase_dom"/>
</dbReference>
<evidence type="ECO:0000256" key="2">
    <source>
        <dbReference type="ARBA" id="ARBA00022741"/>
    </source>
</evidence>
<dbReference type="GO" id="GO:0004672">
    <property type="term" value="F:protein kinase activity"/>
    <property type="evidence" value="ECO:0007669"/>
    <property type="project" value="InterPro"/>
</dbReference>
<dbReference type="PROSITE" id="PS50011">
    <property type="entry name" value="PROTEIN_KINASE_DOM"/>
    <property type="match status" value="1"/>
</dbReference>
<keyword evidence="6" id="KW-0812">Transmembrane</keyword>
<dbReference type="GO" id="GO:0005886">
    <property type="term" value="C:plasma membrane"/>
    <property type="evidence" value="ECO:0000318"/>
    <property type="project" value="GO_Central"/>
</dbReference>